<proteinExistence type="inferred from homology"/>
<dbReference type="CDD" id="cd09281">
    <property type="entry name" value="UPF0066"/>
    <property type="match status" value="1"/>
</dbReference>
<dbReference type="Proteomes" id="UP000184671">
    <property type="component" value="Unassembled WGS sequence"/>
</dbReference>
<dbReference type="InterPro" id="IPR036414">
    <property type="entry name" value="YaeB_N_sf"/>
</dbReference>
<evidence type="ECO:0000256" key="2">
    <source>
        <dbReference type="ARBA" id="ARBA00033753"/>
    </source>
</evidence>
<dbReference type="SUPFAM" id="SSF118196">
    <property type="entry name" value="YaeB-like"/>
    <property type="match status" value="1"/>
</dbReference>
<dbReference type="InterPro" id="IPR023370">
    <property type="entry name" value="TrmO-like_N"/>
</dbReference>
<dbReference type="Gene3D" id="2.40.30.70">
    <property type="entry name" value="YaeB-like"/>
    <property type="match status" value="1"/>
</dbReference>
<name>A0A1M4ML49_9EURY</name>
<evidence type="ECO:0000313" key="5">
    <source>
        <dbReference type="Proteomes" id="UP000184671"/>
    </source>
</evidence>
<reference evidence="4 5" key="1">
    <citation type="submission" date="2016-08" db="EMBL/GenBank/DDBJ databases">
        <authorList>
            <person name="Seilhamer J.J."/>
        </authorList>
    </citation>
    <scope>NUCLEOTIDE SEQUENCE [LARGE SCALE GENOMIC DNA]</scope>
    <source>
        <strain evidence="4">L21-II-0</strain>
    </source>
</reference>
<dbReference type="STRING" id="118126.L21_1564"/>
<feature type="domain" description="TsaA-like" evidence="3">
    <location>
        <begin position="17"/>
        <end position="146"/>
    </location>
</feature>
<dbReference type="PROSITE" id="PS51668">
    <property type="entry name" value="TSAA_2"/>
    <property type="match status" value="1"/>
</dbReference>
<evidence type="ECO:0000259" key="3">
    <source>
        <dbReference type="PROSITE" id="PS51668"/>
    </source>
</evidence>
<keyword evidence="1" id="KW-0949">S-adenosyl-L-methionine</keyword>
<protein>
    <submittedName>
        <fullName evidence="4">S-adenosyl-L-methionine-binding protein</fullName>
    </submittedName>
</protein>
<organism evidence="4 5">
    <name type="scientific">Methanoculleus chikugoensis</name>
    <dbReference type="NCBI Taxonomy" id="118126"/>
    <lineage>
        <taxon>Archaea</taxon>
        <taxon>Methanobacteriati</taxon>
        <taxon>Methanobacteriota</taxon>
        <taxon>Stenosarchaea group</taxon>
        <taxon>Methanomicrobia</taxon>
        <taxon>Methanomicrobiales</taxon>
        <taxon>Methanomicrobiaceae</taxon>
        <taxon>Methanoculleus</taxon>
    </lineage>
</organism>
<dbReference type="Pfam" id="PF01980">
    <property type="entry name" value="TrmO_N"/>
    <property type="match status" value="1"/>
</dbReference>
<dbReference type="PROSITE" id="PS01318">
    <property type="entry name" value="TSAA_1"/>
    <property type="match status" value="1"/>
</dbReference>
<gene>
    <name evidence="4" type="ORF">L21_1564</name>
</gene>
<dbReference type="PANTHER" id="PTHR12818">
    <property type="entry name" value="TRNA (ADENINE(37)-N6)-METHYLTRANSFERASE"/>
    <property type="match status" value="1"/>
</dbReference>
<accession>A0A1M4ML49</accession>
<dbReference type="PANTHER" id="PTHR12818:SF0">
    <property type="entry name" value="TRNA (ADENINE(37)-N6)-METHYLTRANSFERASE"/>
    <property type="match status" value="1"/>
</dbReference>
<dbReference type="EMBL" id="FMID01000038">
    <property type="protein sequence ID" value="SCL75655.1"/>
    <property type="molecule type" value="Genomic_DNA"/>
</dbReference>
<evidence type="ECO:0000313" key="4">
    <source>
        <dbReference type="EMBL" id="SCL75655.1"/>
    </source>
</evidence>
<dbReference type="InterPro" id="IPR036413">
    <property type="entry name" value="YaeB-like_sf"/>
</dbReference>
<dbReference type="InterPro" id="IPR023368">
    <property type="entry name" value="UPF0066_cons_site"/>
</dbReference>
<comment type="similarity">
    <text evidence="2">Belongs to the tRNA methyltransferase O family.</text>
</comment>
<evidence type="ECO:0000256" key="1">
    <source>
        <dbReference type="ARBA" id="ARBA00022691"/>
    </source>
</evidence>
<dbReference type="AlphaFoldDB" id="A0A1M4ML49"/>
<dbReference type="NCBIfam" id="TIGR00104">
    <property type="entry name" value="tRNA_TsaA"/>
    <property type="match status" value="1"/>
</dbReference>
<dbReference type="InterPro" id="IPR040372">
    <property type="entry name" value="YaeB-like"/>
</dbReference>
<sequence length="146" mass="16653">MQCRRHYREGSITNVDLNPIGYVSSPYKKKEDAPRQGRLTDTEAEIVIDERYLPGLFRVEEKKHLFVLCWFDRSDRTVLRVTPPHKPVEHGVFATRSPNRPNPISLSLVDVINITGGTIRVRGLEALDGTPVLDIKPYSEEIDCPK</sequence>
<dbReference type="RefSeq" id="WP_241481309.1">
    <property type="nucleotide sequence ID" value="NZ_FMID01000038.1"/>
</dbReference>